<feature type="non-terminal residue" evidence="2">
    <location>
        <position position="1"/>
    </location>
</feature>
<sequence>MKIGFIREKVDTTFYVDDIIFSTTNESLCKEFFKLVKKEFEMSMIGELKFFLRLQIEETNDNIYIQSKMYAKELLKKFKIDSCKMPTLDIMFNVSKKNTSYYNLNQEKHILLQSNSRETHLITIKKFRYLKGTNLGLLVGYCDDDYARDEIERRNTTSLNSYASKRQCTIAQSIVKVEYISTTGCCLKFLWVKHQLKDYNMYKECIYIGIFDIKFISIEYQLHDIFTKPLTKDNKLICNTLILIVSGRPSNRQGKKTSKLDEFDVKRRTLGEEVGGIERTTLRNETLLGVKNPGDFALIGCDIKARYLF</sequence>
<evidence type="ECO:0000313" key="3">
    <source>
        <dbReference type="Proteomes" id="UP000257109"/>
    </source>
</evidence>
<dbReference type="AlphaFoldDB" id="A0A371I026"/>
<name>A0A371I026_MUCPR</name>
<dbReference type="PANTHER" id="PTHR11439">
    <property type="entry name" value="GAG-POL-RELATED RETROTRANSPOSON"/>
    <property type="match status" value="1"/>
</dbReference>
<comment type="caution">
    <text evidence="2">The sequence shown here is derived from an EMBL/GenBank/DDBJ whole genome shotgun (WGS) entry which is preliminary data.</text>
</comment>
<keyword evidence="3" id="KW-1185">Reference proteome</keyword>
<dbReference type="InterPro" id="IPR013103">
    <property type="entry name" value="RVT_2"/>
</dbReference>
<accession>A0A371I026</accession>
<organism evidence="2 3">
    <name type="scientific">Mucuna pruriens</name>
    <name type="common">Velvet bean</name>
    <name type="synonym">Dolichos pruriens</name>
    <dbReference type="NCBI Taxonomy" id="157652"/>
    <lineage>
        <taxon>Eukaryota</taxon>
        <taxon>Viridiplantae</taxon>
        <taxon>Streptophyta</taxon>
        <taxon>Embryophyta</taxon>
        <taxon>Tracheophyta</taxon>
        <taxon>Spermatophyta</taxon>
        <taxon>Magnoliopsida</taxon>
        <taxon>eudicotyledons</taxon>
        <taxon>Gunneridae</taxon>
        <taxon>Pentapetalae</taxon>
        <taxon>rosids</taxon>
        <taxon>fabids</taxon>
        <taxon>Fabales</taxon>
        <taxon>Fabaceae</taxon>
        <taxon>Papilionoideae</taxon>
        <taxon>50 kb inversion clade</taxon>
        <taxon>NPAAA clade</taxon>
        <taxon>indigoferoid/millettioid clade</taxon>
        <taxon>Phaseoleae</taxon>
        <taxon>Mucuna</taxon>
    </lineage>
</organism>
<proteinExistence type="predicted"/>
<feature type="domain" description="Reverse transcriptase Ty1/copia-type" evidence="1">
    <location>
        <begin position="9"/>
        <end position="85"/>
    </location>
</feature>
<dbReference type="STRING" id="157652.A0A371I026"/>
<evidence type="ECO:0000259" key="1">
    <source>
        <dbReference type="Pfam" id="PF07727"/>
    </source>
</evidence>
<reference evidence="2" key="1">
    <citation type="submission" date="2018-05" db="EMBL/GenBank/DDBJ databases">
        <title>Draft genome of Mucuna pruriens seed.</title>
        <authorList>
            <person name="Nnadi N.E."/>
            <person name="Vos R."/>
            <person name="Hasami M.H."/>
            <person name="Devisetty U.K."/>
            <person name="Aguiy J.C."/>
        </authorList>
    </citation>
    <scope>NUCLEOTIDE SEQUENCE [LARGE SCALE GENOMIC DNA]</scope>
    <source>
        <strain evidence="2">JCA_2017</strain>
    </source>
</reference>
<dbReference type="Proteomes" id="UP000257109">
    <property type="component" value="Unassembled WGS sequence"/>
</dbReference>
<evidence type="ECO:0000313" key="2">
    <source>
        <dbReference type="EMBL" id="RDY08359.1"/>
    </source>
</evidence>
<dbReference type="Pfam" id="PF07727">
    <property type="entry name" value="RVT_2"/>
    <property type="match status" value="1"/>
</dbReference>
<dbReference type="PANTHER" id="PTHR11439:SF483">
    <property type="entry name" value="PEPTIDE SYNTHASE GLIP-LIKE, PUTATIVE (AFU_ORTHOLOGUE AFUA_3G12920)-RELATED"/>
    <property type="match status" value="1"/>
</dbReference>
<dbReference type="EMBL" id="QJKJ01001292">
    <property type="protein sequence ID" value="RDY08359.1"/>
    <property type="molecule type" value="Genomic_DNA"/>
</dbReference>
<protein>
    <submittedName>
        <fullName evidence="2">Copia protein</fullName>
    </submittedName>
</protein>
<gene>
    <name evidence="2" type="primary">GIP</name>
    <name evidence="2" type="ORF">CR513_07417</name>
</gene>